<reference evidence="1" key="1">
    <citation type="journal article" date="2014" name="Front. Microbiol.">
        <title>High frequency of phylogenetically diverse reductive dehalogenase-homologous genes in deep subseafloor sedimentary metagenomes.</title>
        <authorList>
            <person name="Kawai M."/>
            <person name="Futagami T."/>
            <person name="Toyoda A."/>
            <person name="Takaki Y."/>
            <person name="Nishi S."/>
            <person name="Hori S."/>
            <person name="Arai W."/>
            <person name="Tsubouchi T."/>
            <person name="Morono Y."/>
            <person name="Uchiyama I."/>
            <person name="Ito T."/>
            <person name="Fujiyama A."/>
            <person name="Inagaki F."/>
            <person name="Takami H."/>
        </authorList>
    </citation>
    <scope>NUCLEOTIDE SEQUENCE</scope>
    <source>
        <strain evidence="1">Expedition CK06-06</strain>
    </source>
</reference>
<protein>
    <recommendedName>
        <fullName evidence="2">Glycosyltransferase 2-like domain-containing protein</fullName>
    </recommendedName>
</protein>
<comment type="caution">
    <text evidence="1">The sequence shown here is derived from an EMBL/GenBank/DDBJ whole genome shotgun (WGS) entry which is preliminary data.</text>
</comment>
<gene>
    <name evidence="1" type="ORF">S03H2_26927</name>
</gene>
<evidence type="ECO:0008006" key="2">
    <source>
        <dbReference type="Google" id="ProtNLM"/>
    </source>
</evidence>
<feature type="non-terminal residue" evidence="1">
    <location>
        <position position="50"/>
    </location>
</feature>
<accession>X1HQC2</accession>
<sequence>MITVCCLKVGDKYSSEYVNKLYSMVERNLTVEHDFICITDNPEGVNCKTA</sequence>
<evidence type="ECO:0000313" key="1">
    <source>
        <dbReference type="EMBL" id="GAH56014.1"/>
    </source>
</evidence>
<proteinExistence type="predicted"/>
<dbReference type="AlphaFoldDB" id="X1HQC2"/>
<dbReference type="EMBL" id="BARU01015851">
    <property type="protein sequence ID" value="GAH56014.1"/>
    <property type="molecule type" value="Genomic_DNA"/>
</dbReference>
<organism evidence="1">
    <name type="scientific">marine sediment metagenome</name>
    <dbReference type="NCBI Taxonomy" id="412755"/>
    <lineage>
        <taxon>unclassified sequences</taxon>
        <taxon>metagenomes</taxon>
        <taxon>ecological metagenomes</taxon>
    </lineage>
</organism>
<name>X1HQC2_9ZZZZ</name>